<organism evidence="7 8">
    <name type="scientific">Thauera phenylacetica B4P</name>
    <dbReference type="NCBI Taxonomy" id="1234382"/>
    <lineage>
        <taxon>Bacteria</taxon>
        <taxon>Pseudomonadati</taxon>
        <taxon>Pseudomonadota</taxon>
        <taxon>Betaproteobacteria</taxon>
        <taxon>Rhodocyclales</taxon>
        <taxon>Zoogloeaceae</taxon>
        <taxon>Thauera</taxon>
    </lineage>
</organism>
<dbReference type="Proteomes" id="UP000013047">
    <property type="component" value="Unassembled WGS sequence"/>
</dbReference>
<evidence type="ECO:0000256" key="2">
    <source>
        <dbReference type="ARBA" id="ARBA00022475"/>
    </source>
</evidence>
<comment type="caution">
    <text evidence="7">The sequence shown here is derived from an EMBL/GenBank/DDBJ whole genome shotgun (WGS) entry which is preliminary data.</text>
</comment>
<keyword evidence="4 6" id="KW-1133">Transmembrane helix</keyword>
<dbReference type="RefSeq" id="WP_004358930.1">
    <property type="nucleotide sequence ID" value="NZ_AMXF01000029.1"/>
</dbReference>
<evidence type="ECO:0000256" key="6">
    <source>
        <dbReference type="SAM" id="Phobius"/>
    </source>
</evidence>
<evidence type="ECO:0000256" key="4">
    <source>
        <dbReference type="ARBA" id="ARBA00022989"/>
    </source>
</evidence>
<feature type="transmembrane region" description="Helical" evidence="6">
    <location>
        <begin position="39"/>
        <end position="65"/>
    </location>
</feature>
<evidence type="ECO:0000256" key="1">
    <source>
        <dbReference type="ARBA" id="ARBA00004651"/>
    </source>
</evidence>
<dbReference type="PANTHER" id="PTHR30086">
    <property type="entry name" value="ARGININE EXPORTER PROTEIN ARGO"/>
    <property type="match status" value="1"/>
</dbReference>
<keyword evidence="5 6" id="KW-0472">Membrane</keyword>
<sequence length="207" mass="21759">MPIDVLLAFAAAALAVVLIPGPTVLLVSSHAFAHGLRPALLCILGVCLGDLAAMSLSFLGLGAVLAASASLFLVLKWLGAAYLLYLGLQLWRAAETPLHAAEPVRRSAGRIVLRAFLVNVLHPKGLAFYVAFLPQFLDPARPVLPQMASLMAVFCAIAFSVLLGYALTATRFRSALAQPNALRVFNRTGAACLFGASGYTAMLQRGG</sequence>
<feature type="transmembrane region" description="Helical" evidence="6">
    <location>
        <begin position="111"/>
        <end position="132"/>
    </location>
</feature>
<keyword evidence="8" id="KW-1185">Reference proteome</keyword>
<dbReference type="GO" id="GO:0015171">
    <property type="term" value="F:amino acid transmembrane transporter activity"/>
    <property type="evidence" value="ECO:0007669"/>
    <property type="project" value="TreeGrafter"/>
</dbReference>
<gene>
    <name evidence="7" type="ORF">C667_06686</name>
</gene>
<evidence type="ECO:0000313" key="7">
    <source>
        <dbReference type="EMBL" id="ENO97862.1"/>
    </source>
</evidence>
<name>N6ZTR4_9RHOO</name>
<dbReference type="InterPro" id="IPR001123">
    <property type="entry name" value="LeuE-type"/>
</dbReference>
<feature type="transmembrane region" description="Helical" evidence="6">
    <location>
        <begin position="144"/>
        <end position="167"/>
    </location>
</feature>
<dbReference type="PANTHER" id="PTHR30086:SF20">
    <property type="entry name" value="ARGININE EXPORTER PROTEIN ARGO-RELATED"/>
    <property type="match status" value="1"/>
</dbReference>
<dbReference type="AlphaFoldDB" id="N6ZTR4"/>
<reference evidence="7 8" key="1">
    <citation type="submission" date="2012-09" db="EMBL/GenBank/DDBJ databases">
        <title>Draft Genome Sequences of 6 Strains from Genus Thauera.</title>
        <authorList>
            <person name="Liu B."/>
            <person name="Shapleigh J.P."/>
            <person name="Frostegard A.H."/>
        </authorList>
    </citation>
    <scope>NUCLEOTIDE SEQUENCE [LARGE SCALE GENOMIC DNA]</scope>
    <source>
        <strain evidence="7 8">B4P</strain>
    </source>
</reference>
<feature type="transmembrane region" description="Helical" evidence="6">
    <location>
        <begin position="71"/>
        <end position="91"/>
    </location>
</feature>
<protein>
    <submittedName>
        <fullName evidence="7">Lysine exporter protein LysE/YggA</fullName>
    </submittedName>
</protein>
<evidence type="ECO:0000256" key="3">
    <source>
        <dbReference type="ARBA" id="ARBA00022692"/>
    </source>
</evidence>
<keyword evidence="3 6" id="KW-0812">Transmembrane</keyword>
<dbReference type="GO" id="GO:0005886">
    <property type="term" value="C:plasma membrane"/>
    <property type="evidence" value="ECO:0007669"/>
    <property type="project" value="UniProtKB-SubCell"/>
</dbReference>
<keyword evidence="2" id="KW-1003">Cell membrane</keyword>
<evidence type="ECO:0000313" key="8">
    <source>
        <dbReference type="Proteomes" id="UP000013047"/>
    </source>
</evidence>
<evidence type="ECO:0000256" key="5">
    <source>
        <dbReference type="ARBA" id="ARBA00023136"/>
    </source>
</evidence>
<dbReference type="OrthoDB" id="9804822at2"/>
<comment type="subcellular location">
    <subcellularLocation>
        <location evidence="1">Cell membrane</location>
        <topology evidence="1">Multi-pass membrane protein</topology>
    </subcellularLocation>
</comment>
<dbReference type="PIRSF" id="PIRSF006324">
    <property type="entry name" value="LeuE"/>
    <property type="match status" value="1"/>
</dbReference>
<accession>N6ZTR4</accession>
<dbReference type="EMBL" id="AMXF01000029">
    <property type="protein sequence ID" value="ENO97862.1"/>
    <property type="molecule type" value="Genomic_DNA"/>
</dbReference>
<proteinExistence type="predicted"/>
<dbReference type="Pfam" id="PF01810">
    <property type="entry name" value="LysE"/>
    <property type="match status" value="1"/>
</dbReference>
<feature type="transmembrane region" description="Helical" evidence="6">
    <location>
        <begin position="6"/>
        <end position="27"/>
    </location>
</feature>